<evidence type="ECO:0000313" key="11">
    <source>
        <dbReference type="Proteomes" id="UP000092461"/>
    </source>
</evidence>
<evidence type="ECO:0000256" key="5">
    <source>
        <dbReference type="ARBA" id="ARBA00023163"/>
    </source>
</evidence>
<dbReference type="InterPro" id="IPR039242">
    <property type="entry name" value="MED9_metazoa"/>
</dbReference>
<keyword evidence="11" id="KW-1185">Reference proteome</keyword>
<dbReference type="GO" id="GO:0016592">
    <property type="term" value="C:mediator complex"/>
    <property type="evidence" value="ECO:0007669"/>
    <property type="project" value="InterPro"/>
</dbReference>
<evidence type="ECO:0000256" key="8">
    <source>
        <dbReference type="RuleBase" id="RU364145"/>
    </source>
</evidence>
<dbReference type="Proteomes" id="UP000092461">
    <property type="component" value="Unassembled WGS sequence"/>
</dbReference>
<sequence length="107" mass="12554">MDQASGDKKEHKNGTPLSVDEIEIEILPTIYAIIRSVEKDPVDKQRESQDCSLKVLELQKKLDSVRTQIRQLPIDLNKEEQLQRLETLRQQLVLKQNLLKKYKNIQF</sequence>
<organism evidence="10 11">
    <name type="scientific">Lutzomyia longipalpis</name>
    <name type="common">Sand fly</name>
    <dbReference type="NCBI Taxonomy" id="7200"/>
    <lineage>
        <taxon>Eukaryota</taxon>
        <taxon>Metazoa</taxon>
        <taxon>Ecdysozoa</taxon>
        <taxon>Arthropoda</taxon>
        <taxon>Hexapoda</taxon>
        <taxon>Insecta</taxon>
        <taxon>Pterygota</taxon>
        <taxon>Neoptera</taxon>
        <taxon>Endopterygota</taxon>
        <taxon>Diptera</taxon>
        <taxon>Nematocera</taxon>
        <taxon>Psychodoidea</taxon>
        <taxon>Psychodidae</taxon>
        <taxon>Lutzomyia</taxon>
        <taxon>Lutzomyia</taxon>
    </lineage>
</organism>
<accession>A0A1B0CFP1</accession>
<comment type="function">
    <text evidence="7 8">Component of the Mediator complex, a coactivator involved in the regulated transcription of nearly all RNA polymerase II-dependent genes. Mediator functions as a bridge to convey information from gene-specific regulatory proteins to the basal RNA polymerase II transcription machinery. Mediator is recruited to promoters by direct interactions with regulatory proteins and serves as a scaffold for the assembly of a functional preinitiation complex with RNA polymerase II and the general transcription factors.</text>
</comment>
<protein>
    <recommendedName>
        <fullName evidence="8">Mediator of RNA polymerase II transcription subunit 9</fullName>
    </recommendedName>
    <alternativeName>
        <fullName evidence="8">Mediator complex subunit 9</fullName>
    </alternativeName>
</protein>
<evidence type="ECO:0000256" key="4">
    <source>
        <dbReference type="ARBA" id="ARBA00023159"/>
    </source>
</evidence>
<evidence type="ECO:0000256" key="3">
    <source>
        <dbReference type="ARBA" id="ARBA00023015"/>
    </source>
</evidence>
<keyword evidence="5 8" id="KW-0804">Transcription</keyword>
<gene>
    <name evidence="8" type="primary">MED9</name>
</gene>
<dbReference type="InterPro" id="IPR011425">
    <property type="entry name" value="Med9"/>
</dbReference>
<keyword evidence="4 8" id="KW-0010">Activator</keyword>
<dbReference type="PANTHER" id="PTHR20844:SF0">
    <property type="entry name" value="MEDIATOR OF RNA POLYMERASE II TRANSCRIPTION SUBUNIT 9"/>
    <property type="match status" value="1"/>
</dbReference>
<dbReference type="PANTHER" id="PTHR20844">
    <property type="entry name" value="MEDIATOR OF RNA POLYMERASE II TRANSCRIPTION, SUBUNIT 9"/>
    <property type="match status" value="1"/>
</dbReference>
<comment type="similarity">
    <text evidence="2 8">Belongs to the Mediator complex subunit 9 family.</text>
</comment>
<evidence type="ECO:0000256" key="2">
    <source>
        <dbReference type="ARBA" id="ARBA00008089"/>
    </source>
</evidence>
<proteinExistence type="inferred from homology"/>
<dbReference type="AlphaFoldDB" id="A0A1B0CFP1"/>
<dbReference type="VEuPathDB" id="VectorBase:LLONM1_006248"/>
<evidence type="ECO:0000256" key="7">
    <source>
        <dbReference type="ARBA" id="ARBA00025687"/>
    </source>
</evidence>
<dbReference type="Pfam" id="PF07544">
    <property type="entry name" value="Med9"/>
    <property type="match status" value="1"/>
</dbReference>
<evidence type="ECO:0000313" key="10">
    <source>
        <dbReference type="EnsemblMetazoa" id="LLOJ003162-PA"/>
    </source>
</evidence>
<feature type="coiled-coil region" evidence="9">
    <location>
        <begin position="78"/>
        <end position="105"/>
    </location>
</feature>
<keyword evidence="9" id="KW-0175">Coiled coil</keyword>
<comment type="subcellular location">
    <subcellularLocation>
        <location evidence="1 8">Nucleus</location>
    </subcellularLocation>
</comment>
<keyword evidence="3 8" id="KW-0805">Transcription regulation</keyword>
<dbReference type="EMBL" id="AJWK01010213">
    <property type="status" value="NOT_ANNOTATED_CDS"/>
    <property type="molecule type" value="Genomic_DNA"/>
</dbReference>
<dbReference type="GO" id="GO:0006357">
    <property type="term" value="P:regulation of transcription by RNA polymerase II"/>
    <property type="evidence" value="ECO:0007669"/>
    <property type="project" value="InterPro"/>
</dbReference>
<dbReference type="OrthoDB" id="5950777at2759"/>
<reference evidence="10" key="1">
    <citation type="submission" date="2020-05" db="UniProtKB">
        <authorList>
            <consortium name="EnsemblMetazoa"/>
        </authorList>
    </citation>
    <scope>IDENTIFICATION</scope>
    <source>
        <strain evidence="10">Jacobina</strain>
    </source>
</reference>
<comment type="subunit">
    <text evidence="8">Component of the Mediator complex.</text>
</comment>
<evidence type="ECO:0000256" key="1">
    <source>
        <dbReference type="ARBA" id="ARBA00004123"/>
    </source>
</evidence>
<evidence type="ECO:0000256" key="9">
    <source>
        <dbReference type="SAM" id="Coils"/>
    </source>
</evidence>
<dbReference type="EnsemblMetazoa" id="LLOJ003162-RA">
    <property type="protein sequence ID" value="LLOJ003162-PA"/>
    <property type="gene ID" value="LLOJ003162"/>
</dbReference>
<dbReference type="GO" id="GO:0003712">
    <property type="term" value="F:transcription coregulator activity"/>
    <property type="evidence" value="ECO:0007669"/>
    <property type="project" value="InterPro"/>
</dbReference>
<dbReference type="VEuPathDB" id="VectorBase:LLOJ003162"/>
<keyword evidence="6 8" id="KW-0539">Nucleus</keyword>
<name>A0A1B0CFP1_LUTLO</name>
<evidence type="ECO:0000256" key="6">
    <source>
        <dbReference type="ARBA" id="ARBA00023242"/>
    </source>
</evidence>